<keyword evidence="3" id="KW-0808">Transferase</keyword>
<evidence type="ECO:0000259" key="10">
    <source>
        <dbReference type="PROSITE" id="PS50011"/>
    </source>
</evidence>
<dbReference type="PROSITE" id="PS00107">
    <property type="entry name" value="PROTEIN_KINASE_ATP"/>
    <property type="match status" value="1"/>
</dbReference>
<keyword evidence="12" id="KW-1185">Reference proteome</keyword>
<feature type="binding site" evidence="7">
    <location>
        <position position="45"/>
    </location>
    <ligand>
        <name>ATP</name>
        <dbReference type="ChEBI" id="CHEBI:30616"/>
    </ligand>
</feature>
<dbReference type="SMART" id="SM00220">
    <property type="entry name" value="S_TKc"/>
    <property type="match status" value="1"/>
</dbReference>
<feature type="region of interest" description="Disordered" evidence="8">
    <location>
        <begin position="296"/>
        <end position="373"/>
    </location>
</feature>
<feature type="compositionally biased region" description="Basic and acidic residues" evidence="8">
    <location>
        <begin position="302"/>
        <end position="316"/>
    </location>
</feature>
<dbReference type="OrthoDB" id="9762169at2"/>
<reference evidence="11 12" key="1">
    <citation type="submission" date="2017-02" db="EMBL/GenBank/DDBJ databases">
        <authorList>
            <person name="Peterson S.W."/>
        </authorList>
    </citation>
    <scope>NUCLEOTIDE SEQUENCE [LARGE SCALE GENOMIC DNA]</scope>
    <source>
        <strain evidence="11 12">DSM 21481</strain>
    </source>
</reference>
<keyword evidence="9" id="KW-0812">Transmembrane</keyword>
<evidence type="ECO:0000313" key="12">
    <source>
        <dbReference type="Proteomes" id="UP000189777"/>
    </source>
</evidence>
<gene>
    <name evidence="11" type="ORF">SAMN04324258_1129</name>
</gene>
<evidence type="ECO:0000256" key="5">
    <source>
        <dbReference type="ARBA" id="ARBA00022777"/>
    </source>
</evidence>
<dbReference type="CDD" id="cd14014">
    <property type="entry name" value="STKc_PknB_like"/>
    <property type="match status" value="1"/>
</dbReference>
<protein>
    <recommendedName>
        <fullName evidence="1">non-specific serine/threonine protein kinase</fullName>
        <ecNumber evidence="1">2.7.11.1</ecNumber>
    </recommendedName>
</protein>
<evidence type="ECO:0000256" key="2">
    <source>
        <dbReference type="ARBA" id="ARBA00022527"/>
    </source>
</evidence>
<feature type="compositionally biased region" description="Low complexity" evidence="8">
    <location>
        <begin position="340"/>
        <end position="351"/>
    </location>
</feature>
<accession>A0A1T5J803</accession>
<evidence type="ECO:0000256" key="1">
    <source>
        <dbReference type="ARBA" id="ARBA00012513"/>
    </source>
</evidence>
<dbReference type="PANTHER" id="PTHR43289:SF6">
    <property type="entry name" value="SERINE_THREONINE-PROTEIN KINASE NEKL-3"/>
    <property type="match status" value="1"/>
</dbReference>
<feature type="domain" description="Protein kinase" evidence="10">
    <location>
        <begin position="16"/>
        <end position="278"/>
    </location>
</feature>
<dbReference type="InterPro" id="IPR011009">
    <property type="entry name" value="Kinase-like_dom_sf"/>
</dbReference>
<dbReference type="SUPFAM" id="SSF56112">
    <property type="entry name" value="Protein kinase-like (PK-like)"/>
    <property type="match status" value="1"/>
</dbReference>
<evidence type="ECO:0000313" key="11">
    <source>
        <dbReference type="EMBL" id="SKC47677.1"/>
    </source>
</evidence>
<dbReference type="Proteomes" id="UP000189777">
    <property type="component" value="Unassembled WGS sequence"/>
</dbReference>
<dbReference type="PROSITE" id="PS00108">
    <property type="entry name" value="PROTEIN_KINASE_ST"/>
    <property type="match status" value="1"/>
</dbReference>
<evidence type="ECO:0000256" key="7">
    <source>
        <dbReference type="PROSITE-ProRule" id="PRU10141"/>
    </source>
</evidence>
<dbReference type="PANTHER" id="PTHR43289">
    <property type="entry name" value="MITOGEN-ACTIVATED PROTEIN KINASE KINASE KINASE 20-RELATED"/>
    <property type="match status" value="1"/>
</dbReference>
<feature type="transmembrane region" description="Helical" evidence="9">
    <location>
        <begin position="419"/>
        <end position="441"/>
    </location>
</feature>
<dbReference type="STRING" id="526729.SAMN04324258_1129"/>
<dbReference type="EMBL" id="FUZQ01000002">
    <property type="protein sequence ID" value="SKC47677.1"/>
    <property type="molecule type" value="Genomic_DNA"/>
</dbReference>
<keyword evidence="5 11" id="KW-0418">Kinase</keyword>
<name>A0A1T5J803_9MICO</name>
<dbReference type="GO" id="GO:0004674">
    <property type="term" value="F:protein serine/threonine kinase activity"/>
    <property type="evidence" value="ECO:0007669"/>
    <property type="project" value="UniProtKB-KW"/>
</dbReference>
<dbReference type="Pfam" id="PF00069">
    <property type="entry name" value="Pkinase"/>
    <property type="match status" value="1"/>
</dbReference>
<dbReference type="PROSITE" id="PS50011">
    <property type="entry name" value="PROTEIN_KINASE_DOM"/>
    <property type="match status" value="1"/>
</dbReference>
<organism evidence="11 12">
    <name type="scientific">Krasilnikoviella flava</name>
    <dbReference type="NCBI Taxonomy" id="526729"/>
    <lineage>
        <taxon>Bacteria</taxon>
        <taxon>Bacillati</taxon>
        <taxon>Actinomycetota</taxon>
        <taxon>Actinomycetes</taxon>
        <taxon>Micrococcales</taxon>
        <taxon>Promicromonosporaceae</taxon>
        <taxon>Krasilnikoviella</taxon>
    </lineage>
</organism>
<sequence>MSSKRAPSAPPEIPGYTYRKVIGTGGFSDVFLYEQHRPRRQVAVKVLLKEWSSDTQRTAFDAEADLMATLGNHPSIVTMYEAGVAPDGRPYLALEYCSRPNLGARYRSERMSLPEAMRTTIQIAGAVETSHRLGILHRDIKPANILVTQFGHPALTDFGISSTVDAASAAEGMSIPWSPPESFGDPPVSGIATDVWALGATCYTLLAGRTPFEVPGGSNSSADLMGRIATAPLAEIGRGDVPESLERVLRIAMAKRPESRYPTALSFARAVQQVQVELARDMTPIDLLDETGLVLEDEDEAEGTRMNRVRAIDPDQRGGGSSSFAAPPAASVPFAPAPAAPAGTGAPQASPVGLAATGGTSGWSVPATASPSPGLVPTVDGTGQQSDLLVDETVFRTERPAAATEDAEADAEASTASRWAWLLVAIGSVLVLGIGGLIWWLSGDDEGGPSVTDPGTSQTAAPADPIGGYVPPVQELQATVEGKKVVVTWEAPREAEEGDTFGWKELSLSSESQYTQTEKATASVAADKSQDVCVEVVVIRGSSASEAQRTCVLAGADASEETTG</sequence>
<evidence type="ECO:0000256" key="8">
    <source>
        <dbReference type="SAM" id="MobiDB-lite"/>
    </source>
</evidence>
<dbReference type="InterPro" id="IPR000719">
    <property type="entry name" value="Prot_kinase_dom"/>
</dbReference>
<dbReference type="RefSeq" id="WP_079572306.1">
    <property type="nucleotide sequence ID" value="NZ_FUZQ01000002.1"/>
</dbReference>
<proteinExistence type="predicted"/>
<evidence type="ECO:0000256" key="6">
    <source>
        <dbReference type="ARBA" id="ARBA00022840"/>
    </source>
</evidence>
<dbReference type="Gene3D" id="1.10.510.10">
    <property type="entry name" value="Transferase(Phosphotransferase) domain 1"/>
    <property type="match status" value="1"/>
</dbReference>
<dbReference type="EC" id="2.7.11.1" evidence="1"/>
<dbReference type="GO" id="GO:0005524">
    <property type="term" value="F:ATP binding"/>
    <property type="evidence" value="ECO:0007669"/>
    <property type="project" value="UniProtKB-UniRule"/>
</dbReference>
<dbReference type="InterPro" id="IPR017441">
    <property type="entry name" value="Protein_kinase_ATP_BS"/>
</dbReference>
<dbReference type="AlphaFoldDB" id="A0A1T5J803"/>
<evidence type="ECO:0000256" key="3">
    <source>
        <dbReference type="ARBA" id="ARBA00022679"/>
    </source>
</evidence>
<dbReference type="InterPro" id="IPR008271">
    <property type="entry name" value="Ser/Thr_kinase_AS"/>
</dbReference>
<feature type="region of interest" description="Disordered" evidence="8">
    <location>
        <begin position="447"/>
        <end position="466"/>
    </location>
</feature>
<keyword evidence="4 7" id="KW-0547">Nucleotide-binding</keyword>
<evidence type="ECO:0000256" key="9">
    <source>
        <dbReference type="SAM" id="Phobius"/>
    </source>
</evidence>
<evidence type="ECO:0000256" key="4">
    <source>
        <dbReference type="ARBA" id="ARBA00022741"/>
    </source>
</evidence>
<keyword evidence="2 11" id="KW-0723">Serine/threonine-protein kinase</keyword>
<feature type="compositionally biased region" description="Low complexity" evidence="8">
    <location>
        <begin position="322"/>
        <end position="334"/>
    </location>
</feature>
<keyword evidence="9" id="KW-0472">Membrane</keyword>
<keyword evidence="6 7" id="KW-0067">ATP-binding</keyword>
<keyword evidence="9" id="KW-1133">Transmembrane helix</keyword>